<organism evidence="1 2">
    <name type="scientific">Dermatophagoides pteronyssinus</name>
    <name type="common">European house dust mite</name>
    <dbReference type="NCBI Taxonomy" id="6956"/>
    <lineage>
        <taxon>Eukaryota</taxon>
        <taxon>Metazoa</taxon>
        <taxon>Ecdysozoa</taxon>
        <taxon>Arthropoda</taxon>
        <taxon>Chelicerata</taxon>
        <taxon>Arachnida</taxon>
        <taxon>Acari</taxon>
        <taxon>Acariformes</taxon>
        <taxon>Sarcoptiformes</taxon>
        <taxon>Astigmata</taxon>
        <taxon>Psoroptidia</taxon>
        <taxon>Analgoidea</taxon>
        <taxon>Pyroglyphidae</taxon>
        <taxon>Dermatophagoidinae</taxon>
        <taxon>Dermatophagoides</taxon>
    </lineage>
</organism>
<keyword evidence="2" id="KW-1185">Reference proteome</keyword>
<dbReference type="EMBL" id="NJHN03000105">
    <property type="protein sequence ID" value="KAH9414803.1"/>
    <property type="molecule type" value="Genomic_DNA"/>
</dbReference>
<evidence type="ECO:0000313" key="2">
    <source>
        <dbReference type="Proteomes" id="UP000887458"/>
    </source>
</evidence>
<reference evidence="1 2" key="1">
    <citation type="journal article" date="2018" name="J. Allergy Clin. Immunol.">
        <title>High-quality assembly of Dermatophagoides pteronyssinus genome and transcriptome reveals a wide range of novel allergens.</title>
        <authorList>
            <person name="Liu X.Y."/>
            <person name="Yang K.Y."/>
            <person name="Wang M.Q."/>
            <person name="Kwok J.S."/>
            <person name="Zeng X."/>
            <person name="Yang Z."/>
            <person name="Xiao X.J."/>
            <person name="Lau C.P."/>
            <person name="Li Y."/>
            <person name="Huang Z.M."/>
            <person name="Ba J.G."/>
            <person name="Yim A.K."/>
            <person name="Ouyang C.Y."/>
            <person name="Ngai S.M."/>
            <person name="Chan T.F."/>
            <person name="Leung E.L."/>
            <person name="Liu L."/>
            <person name="Liu Z.G."/>
            <person name="Tsui S.K."/>
        </authorList>
    </citation>
    <scope>NUCLEOTIDE SEQUENCE [LARGE SCALE GENOMIC DNA]</scope>
    <source>
        <strain evidence="1">Derp</strain>
    </source>
</reference>
<comment type="caution">
    <text evidence="1">The sequence shown here is derived from an EMBL/GenBank/DDBJ whole genome shotgun (WGS) entry which is preliminary data.</text>
</comment>
<sequence length="498" mass="57294">MSFKSIKRINDKVVMKCPTNQKELQLLFGEIDNFCKIDLPAKLDGLDKTSIQGKCPKTNEELNDLFHDIDNFLKIDLPCKLSGLDDILPSERCPKTKNEVKILFHKIDDLCKINLPSKLDGLENIPIVNVKEKKKYPKTKEELNSLFNEIDSFCRIKIPFKLGDLHEEDNLLDSQQNKKDDFKPIKSTIPSSRKIIVRKKQTVDVIANNKSQNQHFKLKIIENRPDDRPIAITKPKPTAKTKIKNVKLPKKRKKVPQSISPDSTLSLKNLFDTKNNVQSRMIFFKEYLSNIKQQYSTDKYRRKKFTQSKELFDSGYSSSSPCSLSIPSSPASSISSSEETCTMKSIKSCSTFSTNSLSSTYSLISRNNPNGKTVYLQDQYEKFIEKRTKRSRNLKYEQNSKKLKTSQPEIDNKIIEWSSKTFTDCPSTPKYDRFENETPPQTPSCFIDNQILDLECLNDSILIDDFPATTKQSSSFNPEQISEFDDWLRENSTNLLLI</sequence>
<proteinExistence type="predicted"/>
<protein>
    <submittedName>
        <fullName evidence="1">Uncharacterized protein</fullName>
    </submittedName>
</protein>
<gene>
    <name evidence="1" type="ORF">DERP_008644</name>
</gene>
<accession>A0ABQ8IWV0</accession>
<dbReference type="Proteomes" id="UP000887458">
    <property type="component" value="Unassembled WGS sequence"/>
</dbReference>
<evidence type="ECO:0000313" key="1">
    <source>
        <dbReference type="EMBL" id="KAH9414803.1"/>
    </source>
</evidence>
<name>A0ABQ8IWV0_DERPT</name>
<reference evidence="1 2" key="2">
    <citation type="journal article" date="2022" name="Mol. Biol. Evol.">
        <title>Comparative Genomics Reveals Insights into the Divergent Evolution of Astigmatic Mites and Household Pest Adaptations.</title>
        <authorList>
            <person name="Xiong Q."/>
            <person name="Wan A.T."/>
            <person name="Liu X."/>
            <person name="Fung C.S."/>
            <person name="Xiao X."/>
            <person name="Malainual N."/>
            <person name="Hou J."/>
            <person name="Wang L."/>
            <person name="Wang M."/>
            <person name="Yang K.Y."/>
            <person name="Cui Y."/>
            <person name="Leung E.L."/>
            <person name="Nong W."/>
            <person name="Shin S.K."/>
            <person name="Au S.W."/>
            <person name="Jeong K.Y."/>
            <person name="Chew F.T."/>
            <person name="Hui J.H."/>
            <person name="Leung T.F."/>
            <person name="Tungtrongchitr A."/>
            <person name="Zhong N."/>
            <person name="Liu Z."/>
            <person name="Tsui S.K."/>
        </authorList>
    </citation>
    <scope>NUCLEOTIDE SEQUENCE [LARGE SCALE GENOMIC DNA]</scope>
    <source>
        <strain evidence="1">Derp</strain>
    </source>
</reference>